<dbReference type="RefSeq" id="WP_209461082.1">
    <property type="nucleotide sequence ID" value="NZ_JAGGKC010000051.1"/>
</dbReference>
<dbReference type="Proteomes" id="UP001519271">
    <property type="component" value="Unassembled WGS sequence"/>
</dbReference>
<evidence type="ECO:0000313" key="3">
    <source>
        <dbReference type="Proteomes" id="UP001519271"/>
    </source>
</evidence>
<evidence type="ECO:0000313" key="2">
    <source>
        <dbReference type="EMBL" id="MBP1920933.1"/>
    </source>
</evidence>
<name>A0ABS4G8P2_9CLOT</name>
<comment type="caution">
    <text evidence="2">The sequence shown here is derived from an EMBL/GenBank/DDBJ whole genome shotgun (WGS) entry which is preliminary data.</text>
</comment>
<gene>
    <name evidence="2" type="ORF">J2Z34_003455</name>
</gene>
<accession>A0ABS4G8P2</accession>
<proteinExistence type="predicted"/>
<keyword evidence="3" id="KW-1185">Reference proteome</keyword>
<dbReference type="EMBL" id="JAGGKC010000051">
    <property type="protein sequence ID" value="MBP1920933.1"/>
    <property type="molecule type" value="Genomic_DNA"/>
</dbReference>
<keyword evidence="1" id="KW-0732">Signal</keyword>
<protein>
    <submittedName>
        <fullName evidence="2">Uncharacterized protein</fullName>
    </submittedName>
</protein>
<feature type="chain" id="PRO_5045327964" evidence="1">
    <location>
        <begin position="32"/>
        <end position="160"/>
    </location>
</feature>
<reference evidence="2 3" key="1">
    <citation type="submission" date="2021-03" db="EMBL/GenBank/DDBJ databases">
        <title>Genomic Encyclopedia of Type Strains, Phase IV (KMG-IV): sequencing the most valuable type-strain genomes for metagenomic binning, comparative biology and taxonomic classification.</title>
        <authorList>
            <person name="Goeker M."/>
        </authorList>
    </citation>
    <scope>NUCLEOTIDE SEQUENCE [LARGE SCALE GENOMIC DNA]</scope>
    <source>
        <strain evidence="2 3">DSM 6139</strain>
    </source>
</reference>
<evidence type="ECO:0000256" key="1">
    <source>
        <dbReference type="SAM" id="SignalP"/>
    </source>
</evidence>
<organism evidence="2 3">
    <name type="scientific">Youngiibacter multivorans</name>
    <dbReference type="NCBI Taxonomy" id="937251"/>
    <lineage>
        <taxon>Bacteria</taxon>
        <taxon>Bacillati</taxon>
        <taxon>Bacillota</taxon>
        <taxon>Clostridia</taxon>
        <taxon>Eubacteriales</taxon>
        <taxon>Clostridiaceae</taxon>
        <taxon>Youngiibacter</taxon>
    </lineage>
</organism>
<sequence length="160" mass="17908">MKKLSVLKTLCKLVIVISFLALSNHSTSALATTPLSSLTPIGMGIDDIKFELDMMPMAVEVCNGYATHDAVARSWGVIYRGVYPDTSNKVFPDPGACWQCSRCRMVLITEYDPLITGYVGYYASYNPGYVISIYGATLWTNDVYFTNNSRVPYFSLRYTY</sequence>
<feature type="signal peptide" evidence="1">
    <location>
        <begin position="1"/>
        <end position="31"/>
    </location>
</feature>